<comment type="caution">
    <text evidence="1">The sequence shown here is derived from an EMBL/GenBank/DDBJ whole genome shotgun (WGS) entry which is preliminary data.</text>
</comment>
<evidence type="ECO:0000313" key="2">
    <source>
        <dbReference type="Proteomes" id="UP000828390"/>
    </source>
</evidence>
<sequence>MVQDGSIGFPDPQPIPNDTVDMHISCLEMTLSALAITCRNPMDIESRQETKES</sequence>
<protein>
    <submittedName>
        <fullName evidence="1">Uncharacterized protein</fullName>
    </submittedName>
</protein>
<proteinExistence type="predicted"/>
<dbReference type="Proteomes" id="UP000828390">
    <property type="component" value="Unassembled WGS sequence"/>
</dbReference>
<keyword evidence="2" id="KW-1185">Reference proteome</keyword>
<reference evidence="1" key="2">
    <citation type="submission" date="2020-11" db="EMBL/GenBank/DDBJ databases">
        <authorList>
            <person name="McCartney M.A."/>
            <person name="Auch B."/>
            <person name="Kono T."/>
            <person name="Mallez S."/>
            <person name="Becker A."/>
            <person name="Gohl D.M."/>
            <person name="Silverstein K.A.T."/>
            <person name="Koren S."/>
            <person name="Bechman K.B."/>
            <person name="Herman A."/>
            <person name="Abrahante J.E."/>
            <person name="Garbe J."/>
        </authorList>
    </citation>
    <scope>NUCLEOTIDE SEQUENCE</scope>
    <source>
        <strain evidence="1">Duluth1</strain>
        <tissue evidence="1">Whole animal</tissue>
    </source>
</reference>
<dbReference type="AlphaFoldDB" id="A0A9D3YDC6"/>
<dbReference type="EMBL" id="JAIWYP010000016">
    <property type="protein sequence ID" value="KAH3698283.1"/>
    <property type="molecule type" value="Genomic_DNA"/>
</dbReference>
<organism evidence="1 2">
    <name type="scientific">Dreissena polymorpha</name>
    <name type="common">Zebra mussel</name>
    <name type="synonym">Mytilus polymorpha</name>
    <dbReference type="NCBI Taxonomy" id="45954"/>
    <lineage>
        <taxon>Eukaryota</taxon>
        <taxon>Metazoa</taxon>
        <taxon>Spiralia</taxon>
        <taxon>Lophotrochozoa</taxon>
        <taxon>Mollusca</taxon>
        <taxon>Bivalvia</taxon>
        <taxon>Autobranchia</taxon>
        <taxon>Heteroconchia</taxon>
        <taxon>Euheterodonta</taxon>
        <taxon>Imparidentia</taxon>
        <taxon>Neoheterodontei</taxon>
        <taxon>Myida</taxon>
        <taxon>Dreissenoidea</taxon>
        <taxon>Dreissenidae</taxon>
        <taxon>Dreissena</taxon>
    </lineage>
</organism>
<gene>
    <name evidence="1" type="ORF">DPMN_085802</name>
</gene>
<name>A0A9D3YDC6_DREPO</name>
<accession>A0A9D3YDC6</accession>
<reference evidence="1" key="1">
    <citation type="journal article" date="2019" name="bioRxiv">
        <title>The Genome of the Zebra Mussel, Dreissena polymorpha: A Resource for Invasive Species Research.</title>
        <authorList>
            <person name="McCartney M.A."/>
            <person name="Auch B."/>
            <person name="Kono T."/>
            <person name="Mallez S."/>
            <person name="Zhang Y."/>
            <person name="Obille A."/>
            <person name="Becker A."/>
            <person name="Abrahante J.E."/>
            <person name="Garbe J."/>
            <person name="Badalamenti J.P."/>
            <person name="Herman A."/>
            <person name="Mangelson H."/>
            <person name="Liachko I."/>
            <person name="Sullivan S."/>
            <person name="Sone E.D."/>
            <person name="Koren S."/>
            <person name="Silverstein K.A.T."/>
            <person name="Beckman K.B."/>
            <person name="Gohl D.M."/>
        </authorList>
    </citation>
    <scope>NUCLEOTIDE SEQUENCE</scope>
    <source>
        <strain evidence="1">Duluth1</strain>
        <tissue evidence="1">Whole animal</tissue>
    </source>
</reference>
<evidence type="ECO:0000313" key="1">
    <source>
        <dbReference type="EMBL" id="KAH3698283.1"/>
    </source>
</evidence>